<dbReference type="EMBL" id="JACJQG010000013">
    <property type="protein sequence ID" value="MBD2224807.1"/>
    <property type="molecule type" value="Genomic_DNA"/>
</dbReference>
<proteinExistence type="predicted"/>
<gene>
    <name evidence="1" type="ORF">H6G08_09865</name>
</gene>
<evidence type="ECO:0000313" key="2">
    <source>
        <dbReference type="Proteomes" id="UP000647273"/>
    </source>
</evidence>
<accession>A0ABR8ARV4</accession>
<organism evidence="1 2">
    <name type="scientific">Calothrix anomala FACHB-343</name>
    <dbReference type="NCBI Taxonomy" id="2692894"/>
    <lineage>
        <taxon>Bacteria</taxon>
        <taxon>Bacillati</taxon>
        <taxon>Cyanobacteriota</taxon>
        <taxon>Cyanophyceae</taxon>
        <taxon>Nostocales</taxon>
        <taxon>Calotrichaceae</taxon>
        <taxon>Calothrix</taxon>
    </lineage>
</organism>
<evidence type="ECO:0000313" key="1">
    <source>
        <dbReference type="EMBL" id="MBD2224807.1"/>
    </source>
</evidence>
<comment type="caution">
    <text evidence="1">The sequence shown here is derived from an EMBL/GenBank/DDBJ whole genome shotgun (WGS) entry which is preliminary data.</text>
</comment>
<protein>
    <recommendedName>
        <fullName evidence="3">Transposase</fullName>
    </recommendedName>
</protein>
<dbReference type="Proteomes" id="UP000647273">
    <property type="component" value="Unassembled WGS sequence"/>
</dbReference>
<reference evidence="1 2" key="1">
    <citation type="journal article" date="2020" name="ISME J.">
        <title>Comparative genomics reveals insights into cyanobacterial evolution and habitat adaptation.</title>
        <authorList>
            <person name="Chen M.Y."/>
            <person name="Teng W.K."/>
            <person name="Zhao L."/>
            <person name="Hu C.X."/>
            <person name="Zhou Y.K."/>
            <person name="Han B.P."/>
            <person name="Song L.R."/>
            <person name="Shu W.S."/>
        </authorList>
    </citation>
    <scope>NUCLEOTIDE SEQUENCE [LARGE SCALE GENOMIC DNA]</scope>
    <source>
        <strain evidence="1 2">FACHB-343</strain>
    </source>
</reference>
<keyword evidence="2" id="KW-1185">Reference proteome</keyword>
<evidence type="ECO:0008006" key="3">
    <source>
        <dbReference type="Google" id="ProtNLM"/>
    </source>
</evidence>
<name>A0ABR8ARV4_9CYAN</name>
<sequence>MIVYYLNTAIVEVNTILHQSFAEVGCLMDNISPGLLSNLTAVAIAYNLSCYLKLVVWTFGN</sequence>